<gene>
    <name evidence="2" type="ORF">H7C19_18615</name>
</gene>
<dbReference type="RefSeq" id="WP_185670554.1">
    <property type="nucleotide sequence ID" value="NZ_JACJVP010000030.1"/>
</dbReference>
<name>A0A7X0VHJ0_9BACL</name>
<protein>
    <submittedName>
        <fullName evidence="2">FixH family protein</fullName>
    </submittedName>
</protein>
<sequence>MTKTVKTTVAGLLILAAIALGALYISQGSAEASPVTRFERDGIRVEIRSPDRPIAALRESRFTITLQDANGQPIRRADLKMVMFMPKMYCGDFVAKIDEVAPGVYDAVGVLPMRGNWKAELKMKIGAQAATVAHYFKTV</sequence>
<dbReference type="EMBL" id="JACJVP010000030">
    <property type="protein sequence ID" value="MBB6672699.1"/>
    <property type="molecule type" value="Genomic_DNA"/>
</dbReference>
<evidence type="ECO:0000259" key="1">
    <source>
        <dbReference type="Pfam" id="PF13115"/>
    </source>
</evidence>
<organism evidence="2 3">
    <name type="scientific">Cohnella nanjingensis</name>
    <dbReference type="NCBI Taxonomy" id="1387779"/>
    <lineage>
        <taxon>Bacteria</taxon>
        <taxon>Bacillati</taxon>
        <taxon>Bacillota</taxon>
        <taxon>Bacilli</taxon>
        <taxon>Bacillales</taxon>
        <taxon>Paenibacillaceae</taxon>
        <taxon>Cohnella</taxon>
    </lineage>
</organism>
<dbReference type="Pfam" id="PF13115">
    <property type="entry name" value="YtkA"/>
    <property type="match status" value="1"/>
</dbReference>
<feature type="domain" description="YtkA-like" evidence="1">
    <location>
        <begin position="41"/>
        <end position="121"/>
    </location>
</feature>
<accession>A0A7X0VHJ0</accession>
<evidence type="ECO:0000313" key="3">
    <source>
        <dbReference type="Proteomes" id="UP000547209"/>
    </source>
</evidence>
<keyword evidence="3" id="KW-1185">Reference proteome</keyword>
<dbReference type="InterPro" id="IPR032693">
    <property type="entry name" value="YtkA-like_dom"/>
</dbReference>
<dbReference type="Proteomes" id="UP000547209">
    <property type="component" value="Unassembled WGS sequence"/>
</dbReference>
<proteinExistence type="predicted"/>
<comment type="caution">
    <text evidence="2">The sequence shown here is derived from an EMBL/GenBank/DDBJ whole genome shotgun (WGS) entry which is preliminary data.</text>
</comment>
<reference evidence="2 3" key="1">
    <citation type="submission" date="2020-08" db="EMBL/GenBank/DDBJ databases">
        <title>Cohnella phylogeny.</title>
        <authorList>
            <person name="Dunlap C."/>
        </authorList>
    </citation>
    <scope>NUCLEOTIDE SEQUENCE [LARGE SCALE GENOMIC DNA]</scope>
    <source>
        <strain evidence="2 3">DSM 28246</strain>
    </source>
</reference>
<evidence type="ECO:0000313" key="2">
    <source>
        <dbReference type="EMBL" id="MBB6672699.1"/>
    </source>
</evidence>
<dbReference type="AlphaFoldDB" id="A0A7X0VHJ0"/>